<dbReference type="SMART" id="SM00248">
    <property type="entry name" value="ANK"/>
    <property type="match status" value="1"/>
</dbReference>
<name>A0A0H3AYG8_RICRS</name>
<dbReference type="GeneID" id="79937481"/>
<dbReference type="SUPFAM" id="SSF48403">
    <property type="entry name" value="Ankyrin repeat"/>
    <property type="match status" value="2"/>
</dbReference>
<evidence type="ECO:0000256" key="1">
    <source>
        <dbReference type="PROSITE-ProRule" id="PRU00023"/>
    </source>
</evidence>
<reference evidence="3" key="1">
    <citation type="submission" date="2007-09" db="EMBL/GenBank/DDBJ databases">
        <title>Complete genome sequence of Rickettsia rickettsii.</title>
        <authorList>
            <person name="Madan A."/>
            <person name="Fahey J."/>
            <person name="Helton E."/>
            <person name="Ketteman M."/>
            <person name="Madan A."/>
            <person name="Rodrigues S."/>
            <person name="Sanchez A."/>
            <person name="Dasch G."/>
            <person name="Eremeeva M."/>
        </authorList>
    </citation>
    <scope>NUCLEOTIDE SEQUENCE [LARGE SCALE GENOMIC DNA]</scope>
    <source>
        <strain evidence="3">Sheila Smith</strain>
    </source>
</reference>
<accession>A0A0H3AYG8</accession>
<dbReference type="AlphaFoldDB" id="A0A0H3AYG8"/>
<organism evidence="2 3">
    <name type="scientific">Rickettsia rickettsii (strain Sheila Smith)</name>
    <dbReference type="NCBI Taxonomy" id="392021"/>
    <lineage>
        <taxon>Bacteria</taxon>
        <taxon>Pseudomonadati</taxon>
        <taxon>Pseudomonadota</taxon>
        <taxon>Alphaproteobacteria</taxon>
        <taxon>Rickettsiales</taxon>
        <taxon>Rickettsiaceae</taxon>
        <taxon>Rickettsieae</taxon>
        <taxon>Rickettsia</taxon>
        <taxon>spotted fever group</taxon>
    </lineage>
</organism>
<dbReference type="Proteomes" id="UP000006832">
    <property type="component" value="Chromosome"/>
</dbReference>
<dbReference type="PROSITE" id="PS50088">
    <property type="entry name" value="ANK_REPEAT"/>
    <property type="match status" value="1"/>
</dbReference>
<evidence type="ECO:0000313" key="3">
    <source>
        <dbReference type="Proteomes" id="UP000006832"/>
    </source>
</evidence>
<dbReference type="Gene3D" id="1.25.40.20">
    <property type="entry name" value="Ankyrin repeat-containing domain"/>
    <property type="match status" value="1"/>
</dbReference>
<dbReference type="EMBL" id="CP000848">
    <property type="protein sequence ID" value="ABV76365.1"/>
    <property type="molecule type" value="Genomic_DNA"/>
</dbReference>
<sequence>MDKYYKIIENLVKFGVNPSLEANNILNLLATGTLQIQNTISKMSDNGHKYLAQAGFKTLIMNVKELVEKTLGKCNLENSTGGNNMIATLGNIIWSIKQDISKASGQAKTLLINNFKELKSLAEPIIEKIVKLLRKMHKNTHTKPDVNFYDKSGKTPLDWYSDYNATKIVETLIKNGGNVNLQCTQDAAAPSHRLFLNNSKV</sequence>
<dbReference type="InterPro" id="IPR002110">
    <property type="entry name" value="Ankyrin_rpt"/>
</dbReference>
<dbReference type="Pfam" id="PF00023">
    <property type="entry name" value="Ank"/>
    <property type="match status" value="1"/>
</dbReference>
<dbReference type="KEGG" id="rri:A1G_04305"/>
<gene>
    <name evidence="2" type="ordered locus">A1G_04305</name>
</gene>
<proteinExistence type="predicted"/>
<protein>
    <submittedName>
        <fullName evidence="2">Uncharacterized protein</fullName>
    </submittedName>
</protein>
<dbReference type="InterPro" id="IPR036770">
    <property type="entry name" value="Ankyrin_rpt-contain_sf"/>
</dbReference>
<keyword evidence="1" id="KW-0040">ANK repeat</keyword>
<dbReference type="HOGENOM" id="CLU_1359542_0_0_5"/>
<evidence type="ECO:0000313" key="2">
    <source>
        <dbReference type="EMBL" id="ABV76365.1"/>
    </source>
</evidence>
<feature type="repeat" description="ANK" evidence="1">
    <location>
        <begin position="152"/>
        <end position="184"/>
    </location>
</feature>
<dbReference type="RefSeq" id="WP_012150939.1">
    <property type="nucleotide sequence ID" value="NC_009882.1"/>
</dbReference>